<sequence>MELFTITLHSGAEGAIVALQGLLAQYAAKDLHKFPEANEQLVHFELIDKHRVRCTAVLPQFRLADHSAALYRSASQALAEYVVHYMESDLLTNTIRRKYRNHESDMAVIIPYCHQLLYGSDADGLGVKFQEADKRRRKNKVAEEIEPYLQEYTDLNLNGFALFRLRAYRNELEEIVEYALDEYVLDKQYQEFISLLKYFVCLQETKVPEVHLVHKGGHEFELLNERFQALEPKPHTDRVVAEMLEAEINIEDMVISSLIAVSPKVITIHTRQPDAQVIRTIETIFDSRVQICAGCVSCSQRLDEMDHVQP</sequence>
<dbReference type="InterPro" id="IPR014199">
    <property type="entry name" value="Spore_YtxC"/>
</dbReference>
<gene>
    <name evidence="1" type="ORF">ET464_19640</name>
</gene>
<organism evidence="1 2">
    <name type="scientific">Paenibacillus protaetiae</name>
    <dbReference type="NCBI Taxonomy" id="2509456"/>
    <lineage>
        <taxon>Bacteria</taxon>
        <taxon>Bacillati</taxon>
        <taxon>Bacillota</taxon>
        <taxon>Bacilli</taxon>
        <taxon>Bacillales</taxon>
        <taxon>Paenibacillaceae</taxon>
        <taxon>Paenibacillus</taxon>
    </lineage>
</organism>
<dbReference type="KEGG" id="pprt:ET464_19640"/>
<keyword evidence="2" id="KW-1185">Reference proteome</keyword>
<dbReference type="OrthoDB" id="2986513at2"/>
<dbReference type="Proteomes" id="UP000293568">
    <property type="component" value="Chromosome"/>
</dbReference>
<reference evidence="1 2" key="1">
    <citation type="submission" date="2019-01" db="EMBL/GenBank/DDBJ databases">
        <title>Genome sequencing of strain FW100M-2.</title>
        <authorList>
            <person name="Heo J."/>
            <person name="Kim S.-J."/>
            <person name="Kim J.-S."/>
            <person name="Hong S.-B."/>
            <person name="Kwon S.-W."/>
        </authorList>
    </citation>
    <scope>NUCLEOTIDE SEQUENCE [LARGE SCALE GENOMIC DNA]</scope>
    <source>
        <strain evidence="1 2">FW100M-2</strain>
    </source>
</reference>
<dbReference type="EMBL" id="CP035492">
    <property type="protein sequence ID" value="QAY68259.1"/>
    <property type="molecule type" value="Genomic_DNA"/>
</dbReference>
<accession>A0A4P6F295</accession>
<evidence type="ECO:0000313" key="2">
    <source>
        <dbReference type="Proteomes" id="UP000293568"/>
    </source>
</evidence>
<protein>
    <submittedName>
        <fullName evidence="1">Sporulation protein</fullName>
    </submittedName>
</protein>
<name>A0A4P6F295_9BACL</name>
<evidence type="ECO:0000313" key="1">
    <source>
        <dbReference type="EMBL" id="QAY68259.1"/>
    </source>
</evidence>
<dbReference type="RefSeq" id="WP_129443897.1">
    <property type="nucleotide sequence ID" value="NZ_CP035492.1"/>
</dbReference>
<dbReference type="AlphaFoldDB" id="A0A4P6F295"/>
<proteinExistence type="predicted"/>
<dbReference type="Pfam" id="PF08812">
    <property type="entry name" value="YtxC"/>
    <property type="match status" value="1"/>
</dbReference>